<accession>A0A7X1Y3B0</accession>
<evidence type="ECO:0000313" key="2">
    <source>
        <dbReference type="Proteomes" id="UP000470186"/>
    </source>
</evidence>
<dbReference type="RefSeq" id="WP_153350351.1">
    <property type="nucleotide sequence ID" value="NZ_WIVX01000001.1"/>
</dbReference>
<reference evidence="1 2" key="1">
    <citation type="submission" date="2019-10" db="EMBL/GenBank/DDBJ databases">
        <title>Evaluation of single-gene subtyping targets for Pseudomonas.</title>
        <authorList>
            <person name="Reichler S.J."/>
            <person name="Orsi R.H."/>
            <person name="Wiedmann M."/>
            <person name="Martin N.H."/>
            <person name="Murphy S.I."/>
        </authorList>
    </citation>
    <scope>NUCLEOTIDE SEQUENCE [LARGE SCALE GENOMIC DNA]</scope>
    <source>
        <strain evidence="1 2">FSL R10-2107</strain>
    </source>
</reference>
<proteinExistence type="predicted"/>
<name>A0A7X1Y3B0_9PSED</name>
<dbReference type="AlphaFoldDB" id="A0A7X1Y3B0"/>
<comment type="caution">
    <text evidence="1">The sequence shown here is derived from an EMBL/GenBank/DDBJ whole genome shotgun (WGS) entry which is preliminary data.</text>
</comment>
<dbReference type="Proteomes" id="UP000470186">
    <property type="component" value="Unassembled WGS sequence"/>
</dbReference>
<dbReference type="EMBL" id="WIVX01000001">
    <property type="protein sequence ID" value="MQU29829.1"/>
    <property type="molecule type" value="Genomic_DNA"/>
</dbReference>
<gene>
    <name evidence="1" type="ORF">GHO30_00200</name>
</gene>
<organism evidence="1 2">
    <name type="scientific">Pseudomonas helleri</name>
    <dbReference type="NCBI Taxonomy" id="1608996"/>
    <lineage>
        <taxon>Bacteria</taxon>
        <taxon>Pseudomonadati</taxon>
        <taxon>Pseudomonadota</taxon>
        <taxon>Gammaproteobacteria</taxon>
        <taxon>Pseudomonadales</taxon>
        <taxon>Pseudomonadaceae</taxon>
        <taxon>Pseudomonas</taxon>
    </lineage>
</organism>
<keyword evidence="2" id="KW-1185">Reference proteome</keyword>
<protein>
    <submittedName>
        <fullName evidence="1">Uncharacterized protein</fullName>
    </submittedName>
</protein>
<sequence length="148" mass="15908">MGIKVSINHQAIAEAIIKSGDLHRDDCGCGLSYEHDGEQELQELIGITLDVIAIFGAAGLRELALHANELADEEEFRAAAAQAKAEAEKAMGVAQLSEYDQIALMSAVGSIGGDVDAYDLAKTLVRRKVYTVAEIMRLSSVQLRHLLS</sequence>
<evidence type="ECO:0000313" key="1">
    <source>
        <dbReference type="EMBL" id="MQU29829.1"/>
    </source>
</evidence>